<dbReference type="AlphaFoldDB" id="A0A0A9EXP4"/>
<evidence type="ECO:0000313" key="1">
    <source>
        <dbReference type="EMBL" id="JAE04872.1"/>
    </source>
</evidence>
<proteinExistence type="predicted"/>
<sequence length="38" mass="4239">MVGRLLNVGGSCYAPVMVGSQKHLWLLQGVQTLRLYHI</sequence>
<protein>
    <submittedName>
        <fullName evidence="1">Similar to GRV2 (KATAMARI2)</fullName>
    </submittedName>
</protein>
<name>A0A0A9EXP4_ARUDO</name>
<organism evidence="1">
    <name type="scientific">Arundo donax</name>
    <name type="common">Giant reed</name>
    <name type="synonym">Donax arundinaceus</name>
    <dbReference type="NCBI Taxonomy" id="35708"/>
    <lineage>
        <taxon>Eukaryota</taxon>
        <taxon>Viridiplantae</taxon>
        <taxon>Streptophyta</taxon>
        <taxon>Embryophyta</taxon>
        <taxon>Tracheophyta</taxon>
        <taxon>Spermatophyta</taxon>
        <taxon>Magnoliopsida</taxon>
        <taxon>Liliopsida</taxon>
        <taxon>Poales</taxon>
        <taxon>Poaceae</taxon>
        <taxon>PACMAD clade</taxon>
        <taxon>Arundinoideae</taxon>
        <taxon>Arundineae</taxon>
        <taxon>Arundo</taxon>
    </lineage>
</organism>
<dbReference type="EMBL" id="GBRH01193024">
    <property type="protein sequence ID" value="JAE04872.1"/>
    <property type="molecule type" value="Transcribed_RNA"/>
</dbReference>
<accession>A0A0A9EXP4</accession>
<reference evidence="1" key="1">
    <citation type="submission" date="2014-09" db="EMBL/GenBank/DDBJ databases">
        <authorList>
            <person name="Magalhaes I.L.F."/>
            <person name="Oliveira U."/>
            <person name="Santos F.R."/>
            <person name="Vidigal T.H.D.A."/>
            <person name="Brescovit A.D."/>
            <person name="Santos A.J."/>
        </authorList>
    </citation>
    <scope>NUCLEOTIDE SEQUENCE</scope>
    <source>
        <tissue evidence="1">Shoot tissue taken approximately 20 cm above the soil surface</tissue>
    </source>
</reference>
<reference evidence="1" key="2">
    <citation type="journal article" date="2015" name="Data Brief">
        <title>Shoot transcriptome of the giant reed, Arundo donax.</title>
        <authorList>
            <person name="Barrero R.A."/>
            <person name="Guerrero F.D."/>
            <person name="Moolhuijzen P."/>
            <person name="Goolsby J.A."/>
            <person name="Tidwell J."/>
            <person name="Bellgard S.E."/>
            <person name="Bellgard M.I."/>
        </authorList>
    </citation>
    <scope>NUCLEOTIDE SEQUENCE</scope>
    <source>
        <tissue evidence="1">Shoot tissue taken approximately 20 cm above the soil surface</tissue>
    </source>
</reference>